<protein>
    <submittedName>
        <fullName evidence="5">Chemotaxis protein</fullName>
    </submittedName>
</protein>
<evidence type="ECO:0000256" key="1">
    <source>
        <dbReference type="ARBA" id="ARBA00023224"/>
    </source>
</evidence>
<dbReference type="Gene3D" id="1.10.287.950">
    <property type="entry name" value="Methyl-accepting chemotaxis protein"/>
    <property type="match status" value="1"/>
</dbReference>
<proteinExistence type="predicted"/>
<dbReference type="PANTHER" id="PTHR32089">
    <property type="entry name" value="METHYL-ACCEPTING CHEMOTAXIS PROTEIN MCPB"/>
    <property type="match status" value="1"/>
</dbReference>
<dbReference type="PROSITE" id="PS50111">
    <property type="entry name" value="CHEMOTAXIS_TRANSDUC_2"/>
    <property type="match status" value="1"/>
</dbReference>
<dbReference type="SMART" id="SM00283">
    <property type="entry name" value="MA"/>
    <property type="match status" value="1"/>
</dbReference>
<dbReference type="SUPFAM" id="SSF58104">
    <property type="entry name" value="Methyl-accepting chemotaxis protein (MCP) signaling domain"/>
    <property type="match status" value="1"/>
</dbReference>
<dbReference type="InterPro" id="IPR025991">
    <property type="entry name" value="Chemoreceptor_zinc-bind_dom"/>
</dbReference>
<dbReference type="STRING" id="442899.SAMN05720591_101203"/>
<dbReference type="Pfam" id="PF00015">
    <property type="entry name" value="MCPsignal"/>
    <property type="match status" value="1"/>
</dbReference>
<keyword evidence="6" id="KW-1185">Reference proteome</keyword>
<dbReference type="GO" id="GO:0016020">
    <property type="term" value="C:membrane"/>
    <property type="evidence" value="ECO:0007669"/>
    <property type="project" value="InterPro"/>
</dbReference>
<dbReference type="Gene3D" id="1.20.120.30">
    <property type="entry name" value="Aspartate receptor, ligand-binding domain"/>
    <property type="match status" value="1"/>
</dbReference>
<evidence type="ECO:0000313" key="6">
    <source>
        <dbReference type="Proteomes" id="UP000321400"/>
    </source>
</evidence>
<organism evidence="5 6">
    <name type="scientific">Halolactibacillus alkaliphilus</name>
    <dbReference type="NCBI Taxonomy" id="442899"/>
    <lineage>
        <taxon>Bacteria</taxon>
        <taxon>Bacillati</taxon>
        <taxon>Bacillota</taxon>
        <taxon>Bacilli</taxon>
        <taxon>Bacillales</taxon>
        <taxon>Bacillaceae</taxon>
        <taxon>Halolactibacillus</taxon>
    </lineage>
</organism>
<dbReference type="AlphaFoldDB" id="A0A511WWZ8"/>
<evidence type="ECO:0000256" key="2">
    <source>
        <dbReference type="PROSITE-ProRule" id="PRU00284"/>
    </source>
</evidence>
<evidence type="ECO:0000259" key="4">
    <source>
        <dbReference type="PROSITE" id="PS50111"/>
    </source>
</evidence>
<dbReference type="Proteomes" id="UP000321400">
    <property type="component" value="Unassembled WGS sequence"/>
</dbReference>
<evidence type="ECO:0000256" key="3">
    <source>
        <dbReference type="SAM" id="Coils"/>
    </source>
</evidence>
<gene>
    <name evidence="5" type="ORF">HAL01_01100</name>
</gene>
<keyword evidence="1 2" id="KW-0807">Transducer</keyword>
<dbReference type="PANTHER" id="PTHR32089:SF112">
    <property type="entry name" value="LYSOZYME-LIKE PROTEIN-RELATED"/>
    <property type="match status" value="1"/>
</dbReference>
<dbReference type="InterPro" id="IPR004089">
    <property type="entry name" value="MCPsignal_dom"/>
</dbReference>
<accession>A0A511WWZ8</accession>
<dbReference type="Pfam" id="PF13682">
    <property type="entry name" value="CZB"/>
    <property type="match status" value="1"/>
</dbReference>
<feature type="coiled-coil region" evidence="3">
    <location>
        <begin position="278"/>
        <end position="315"/>
    </location>
</feature>
<sequence length="449" mass="50777">MFIRKKQTKQDKQVITSLESFARQYLLEIIQSTAGLGKVEVELTFVKDAIENVSNMLKRQSEDNLAFTEEVTATMSEIDITIDDNVKRAENIFERIESVASTTTTSLSHIKDMSLVCRNVTSGNETVNTHLDQLLTKVNQISEIVSVIERIADQTNLLSLNASIEAARAGDAGKGFAVVADEIRKLAESTKTSLQEFEIFKKDIEQVSHNSLMSLSTINQSMEKIPQAVEQLNRGLNYNHQAIDHIKLDMESFVASFQQVSSSTTSVADAVKTKVDDEETLAKKMDELMAEMNELELIRQQMKQLDCDIINQNKQAYQRFLSEGNPIQPRELKQILVSALKQHEHWLETLADIVKLNQRLPIQTDEHHCAFGHFYQSLKIEESTLLPLWEEVGRHHDALHQSSHDVLDMIGESNEKRLAAFHLTKGISVSLAEVIHQMIAHLTRLEQTS</sequence>
<comment type="caution">
    <text evidence="5">The sequence shown here is derived from an EMBL/GenBank/DDBJ whole genome shotgun (WGS) entry which is preliminary data.</text>
</comment>
<evidence type="ECO:0000313" key="5">
    <source>
        <dbReference type="EMBL" id="GEN55646.1"/>
    </source>
</evidence>
<feature type="domain" description="Methyl-accepting transducer" evidence="4">
    <location>
        <begin position="39"/>
        <end position="279"/>
    </location>
</feature>
<dbReference type="GO" id="GO:0007165">
    <property type="term" value="P:signal transduction"/>
    <property type="evidence" value="ECO:0007669"/>
    <property type="project" value="UniProtKB-KW"/>
</dbReference>
<dbReference type="RefSeq" id="WP_170243607.1">
    <property type="nucleotide sequence ID" value="NZ_BJYE01000001.1"/>
</dbReference>
<dbReference type="EMBL" id="BJYE01000001">
    <property type="protein sequence ID" value="GEN55646.1"/>
    <property type="molecule type" value="Genomic_DNA"/>
</dbReference>
<keyword evidence="3" id="KW-0175">Coiled coil</keyword>
<name>A0A511WWZ8_9BACI</name>
<reference evidence="5 6" key="1">
    <citation type="submission" date="2019-07" db="EMBL/GenBank/DDBJ databases">
        <title>Whole genome shotgun sequence of Halolactibacillus alkaliphilus NBRC 103919.</title>
        <authorList>
            <person name="Hosoyama A."/>
            <person name="Uohara A."/>
            <person name="Ohji S."/>
            <person name="Ichikawa N."/>
        </authorList>
    </citation>
    <scope>NUCLEOTIDE SEQUENCE [LARGE SCALE GENOMIC DNA]</scope>
    <source>
        <strain evidence="5 6">NBRC 103919</strain>
    </source>
</reference>